<dbReference type="InterPro" id="IPR001867">
    <property type="entry name" value="OmpR/PhoB-type_DNA-bd"/>
</dbReference>
<dbReference type="RefSeq" id="WP_213756362.1">
    <property type="nucleotide sequence ID" value="NZ_JAHCQH010000020.1"/>
</dbReference>
<dbReference type="EMBL" id="JAHCQH010000020">
    <property type="protein sequence ID" value="MBS9478383.1"/>
    <property type="molecule type" value="Genomic_DNA"/>
</dbReference>
<dbReference type="SMART" id="SM00448">
    <property type="entry name" value="REC"/>
    <property type="match status" value="1"/>
</dbReference>
<dbReference type="InterPro" id="IPR039420">
    <property type="entry name" value="WalR-like"/>
</dbReference>
<organism evidence="6 7">
    <name type="scientific">Ancylobacter radicis</name>
    <dbReference type="NCBI Taxonomy" id="2836179"/>
    <lineage>
        <taxon>Bacteria</taxon>
        <taxon>Pseudomonadati</taxon>
        <taxon>Pseudomonadota</taxon>
        <taxon>Alphaproteobacteria</taxon>
        <taxon>Hyphomicrobiales</taxon>
        <taxon>Xanthobacteraceae</taxon>
        <taxon>Ancylobacter</taxon>
    </lineage>
</organism>
<dbReference type="PANTHER" id="PTHR48111:SF50">
    <property type="entry name" value="KDP OPERON TRANSCRIPTIONAL REGULATORY PROTEIN KDPE"/>
    <property type="match status" value="1"/>
</dbReference>
<sequence>MKAGTVLVVDDEPAIHRFMTPALTANGYEPLRADTGSEALALVANRRPDAVILDLGLPDMDGKEVIRRLREWSAVPILILSARDREVEKIEALDLGADDFINKPFGMGELMARLRAALRHRMQEKGETPVLRLGTVEVDIPRHRVTRAGEEVKLTPKEFDLLAFLVRHGGKVLTHRQILREVWGPAHEHDTQYLRVYVGQLRAKIEDDPASPALIVTEPGVGYRMGG</sequence>
<dbReference type="InterPro" id="IPR001789">
    <property type="entry name" value="Sig_transdc_resp-reg_receiver"/>
</dbReference>
<keyword evidence="1 3" id="KW-0238">DNA-binding</keyword>
<dbReference type="PROSITE" id="PS51755">
    <property type="entry name" value="OMPR_PHOB"/>
    <property type="match status" value="1"/>
</dbReference>
<dbReference type="PROSITE" id="PS50110">
    <property type="entry name" value="RESPONSE_REGULATORY"/>
    <property type="match status" value="1"/>
</dbReference>
<feature type="domain" description="OmpR/PhoB-type" evidence="5">
    <location>
        <begin position="128"/>
        <end position="227"/>
    </location>
</feature>
<evidence type="ECO:0000256" key="3">
    <source>
        <dbReference type="PROSITE-ProRule" id="PRU01091"/>
    </source>
</evidence>
<dbReference type="CDD" id="cd00383">
    <property type="entry name" value="trans_reg_C"/>
    <property type="match status" value="1"/>
</dbReference>
<name>A0ABS5R9N1_9HYPH</name>
<accession>A0ABS5R9N1</accession>
<evidence type="ECO:0000259" key="5">
    <source>
        <dbReference type="PROSITE" id="PS51755"/>
    </source>
</evidence>
<evidence type="ECO:0000256" key="1">
    <source>
        <dbReference type="ARBA" id="ARBA00023125"/>
    </source>
</evidence>
<protein>
    <submittedName>
        <fullName evidence="6">Response regulator</fullName>
    </submittedName>
</protein>
<dbReference type="SMART" id="SM00862">
    <property type="entry name" value="Trans_reg_C"/>
    <property type="match status" value="1"/>
</dbReference>
<feature type="domain" description="Response regulatory" evidence="4">
    <location>
        <begin position="5"/>
        <end position="118"/>
    </location>
</feature>
<keyword evidence="7" id="KW-1185">Reference proteome</keyword>
<dbReference type="Proteomes" id="UP001166585">
    <property type="component" value="Unassembled WGS sequence"/>
</dbReference>
<evidence type="ECO:0000313" key="7">
    <source>
        <dbReference type="Proteomes" id="UP001166585"/>
    </source>
</evidence>
<gene>
    <name evidence="6" type="ORF">KIP89_14820</name>
</gene>
<comment type="caution">
    <text evidence="6">The sequence shown here is derived from an EMBL/GenBank/DDBJ whole genome shotgun (WGS) entry which is preliminary data.</text>
</comment>
<reference evidence="6" key="1">
    <citation type="submission" date="2021-05" db="EMBL/GenBank/DDBJ databases">
        <authorList>
            <person name="Sun Q."/>
            <person name="Inoue M."/>
        </authorList>
    </citation>
    <scope>NUCLEOTIDE SEQUENCE</scope>
    <source>
        <strain evidence="6">VKM B-3255</strain>
    </source>
</reference>
<dbReference type="Pfam" id="PF00486">
    <property type="entry name" value="Trans_reg_C"/>
    <property type="match status" value="1"/>
</dbReference>
<evidence type="ECO:0000313" key="6">
    <source>
        <dbReference type="EMBL" id="MBS9478383.1"/>
    </source>
</evidence>
<dbReference type="InterPro" id="IPR036388">
    <property type="entry name" value="WH-like_DNA-bd_sf"/>
</dbReference>
<dbReference type="CDD" id="cd17620">
    <property type="entry name" value="REC_OmpR_KdpE-like"/>
    <property type="match status" value="1"/>
</dbReference>
<feature type="DNA-binding region" description="OmpR/PhoB-type" evidence="3">
    <location>
        <begin position="128"/>
        <end position="227"/>
    </location>
</feature>
<dbReference type="PANTHER" id="PTHR48111">
    <property type="entry name" value="REGULATOR OF RPOS"/>
    <property type="match status" value="1"/>
</dbReference>
<dbReference type="SUPFAM" id="SSF52172">
    <property type="entry name" value="CheY-like"/>
    <property type="match status" value="1"/>
</dbReference>
<evidence type="ECO:0000256" key="2">
    <source>
        <dbReference type="PROSITE-ProRule" id="PRU00169"/>
    </source>
</evidence>
<dbReference type="InterPro" id="IPR011006">
    <property type="entry name" value="CheY-like_superfamily"/>
</dbReference>
<dbReference type="Gene3D" id="1.10.10.10">
    <property type="entry name" value="Winged helix-like DNA-binding domain superfamily/Winged helix DNA-binding domain"/>
    <property type="match status" value="1"/>
</dbReference>
<keyword evidence="2" id="KW-0597">Phosphoprotein</keyword>
<dbReference type="Gene3D" id="3.40.50.2300">
    <property type="match status" value="1"/>
</dbReference>
<feature type="modified residue" description="4-aspartylphosphate" evidence="2">
    <location>
        <position position="54"/>
    </location>
</feature>
<proteinExistence type="predicted"/>
<dbReference type="Pfam" id="PF00072">
    <property type="entry name" value="Response_reg"/>
    <property type="match status" value="1"/>
</dbReference>
<evidence type="ECO:0000259" key="4">
    <source>
        <dbReference type="PROSITE" id="PS50110"/>
    </source>
</evidence>